<accession>A0A6L2MGP1</accession>
<organism evidence="1">
    <name type="scientific">Tanacetum cinerariifolium</name>
    <name type="common">Dalmatian daisy</name>
    <name type="synonym">Chrysanthemum cinerariifolium</name>
    <dbReference type="NCBI Taxonomy" id="118510"/>
    <lineage>
        <taxon>Eukaryota</taxon>
        <taxon>Viridiplantae</taxon>
        <taxon>Streptophyta</taxon>
        <taxon>Embryophyta</taxon>
        <taxon>Tracheophyta</taxon>
        <taxon>Spermatophyta</taxon>
        <taxon>Magnoliopsida</taxon>
        <taxon>eudicotyledons</taxon>
        <taxon>Gunneridae</taxon>
        <taxon>Pentapetalae</taxon>
        <taxon>asterids</taxon>
        <taxon>campanulids</taxon>
        <taxon>Asterales</taxon>
        <taxon>Asteraceae</taxon>
        <taxon>Asteroideae</taxon>
        <taxon>Anthemideae</taxon>
        <taxon>Anthemidinae</taxon>
        <taxon>Tanacetum</taxon>
    </lineage>
</organism>
<protein>
    <submittedName>
        <fullName evidence="1">Reverse transcriptase domain-containing protein</fullName>
    </submittedName>
</protein>
<name>A0A6L2MGP1_TANCI</name>
<evidence type="ECO:0000313" key="1">
    <source>
        <dbReference type="EMBL" id="GEU73153.1"/>
    </source>
</evidence>
<reference evidence="1" key="1">
    <citation type="journal article" date="2019" name="Sci. Rep.">
        <title>Draft genome of Tanacetum cinerariifolium, the natural source of mosquito coil.</title>
        <authorList>
            <person name="Yamashiro T."/>
            <person name="Shiraishi A."/>
            <person name="Satake H."/>
            <person name="Nakayama K."/>
        </authorList>
    </citation>
    <scope>NUCLEOTIDE SEQUENCE</scope>
</reference>
<sequence>MSTRSSVRNLFPPLDNLKLTIRKRSRVDPTLLNDFKMATNGNGDDVPPPRGGDLPVPGLQTMEELCQPTLNGRGRPFASIAIQAMNFGLKNDMIQQVQNSCQLHGLPGDDANKHLDKFLYVTQSIKVNGVTDDALRLAKVTAIEKAKDLATLPLDEINGYLNVYDMVLDNDGVASKTTKEKVKSLAIKAKVTRE</sequence>
<dbReference type="GO" id="GO:0003964">
    <property type="term" value="F:RNA-directed DNA polymerase activity"/>
    <property type="evidence" value="ECO:0007669"/>
    <property type="project" value="UniProtKB-KW"/>
</dbReference>
<comment type="caution">
    <text evidence="1">The sequence shown here is derived from an EMBL/GenBank/DDBJ whole genome shotgun (WGS) entry which is preliminary data.</text>
</comment>
<keyword evidence="1" id="KW-0548">Nucleotidyltransferase</keyword>
<gene>
    <name evidence="1" type="ORF">Tci_045131</name>
</gene>
<dbReference type="AlphaFoldDB" id="A0A6L2MGP1"/>
<dbReference type="EMBL" id="BKCJ010006633">
    <property type="protein sequence ID" value="GEU73153.1"/>
    <property type="molecule type" value="Genomic_DNA"/>
</dbReference>
<proteinExistence type="predicted"/>
<keyword evidence="1" id="KW-0695">RNA-directed DNA polymerase</keyword>
<keyword evidence="1" id="KW-0808">Transferase</keyword>